<sequence length="251" mass="29163">MQRYFIEQDNWQDGEIKIVADDYHHIVHVMRMEEGDTFIANRHDGQSAICRIKMIQDSIVEATVEGWLQEESESPIDITIVQGLPKGDKWELILQKGTELGAAHFIPFQADRSVVKWDHKKLKKKLPRWQKIVKEASEQSHRTKIPKVDYVISMAELINKSATYDWKFFAYEEATREYQSLTLHNYFSQIEEGQSVMICIGPEGGFSEKEAIDLRTAGFQAIRLGPRILRTETAPLYVLANLSYYFEEMRC</sequence>
<dbReference type="GO" id="GO:0070475">
    <property type="term" value="P:rRNA base methylation"/>
    <property type="evidence" value="ECO:0007669"/>
    <property type="project" value="TreeGrafter"/>
</dbReference>
<evidence type="ECO:0000256" key="12">
    <source>
        <dbReference type="PIRNR" id="PIRNR015601"/>
    </source>
</evidence>
<dbReference type="GO" id="GO:0005737">
    <property type="term" value="C:cytoplasm"/>
    <property type="evidence" value="ECO:0007669"/>
    <property type="project" value="UniProtKB-SubCell"/>
</dbReference>
<keyword evidence="7 12" id="KW-0489">Methyltransferase</keyword>
<protein>
    <recommendedName>
        <fullName evidence="4 12">Ribosomal RNA small subunit methyltransferase E</fullName>
        <ecNumber evidence="3 12">2.1.1.193</ecNumber>
    </recommendedName>
</protein>
<feature type="domain" description="Ribosomal RNA small subunit methyltransferase E PUA-like" evidence="14">
    <location>
        <begin position="21"/>
        <end position="64"/>
    </location>
</feature>
<evidence type="ECO:0000256" key="2">
    <source>
        <dbReference type="ARBA" id="ARBA00005528"/>
    </source>
</evidence>
<accession>A0A5Q2TLL3</accession>
<dbReference type="CDD" id="cd18084">
    <property type="entry name" value="RsmE-like"/>
    <property type="match status" value="1"/>
</dbReference>
<evidence type="ECO:0000256" key="3">
    <source>
        <dbReference type="ARBA" id="ARBA00012328"/>
    </source>
</evidence>
<dbReference type="EMBL" id="CP045915">
    <property type="protein sequence ID" value="QGH34977.1"/>
    <property type="molecule type" value="Genomic_DNA"/>
</dbReference>
<dbReference type="Pfam" id="PF20260">
    <property type="entry name" value="PUA_4"/>
    <property type="match status" value="1"/>
</dbReference>
<evidence type="ECO:0000259" key="14">
    <source>
        <dbReference type="Pfam" id="PF20260"/>
    </source>
</evidence>
<name>A0A5Q2TLL3_9BACI</name>
<dbReference type="SUPFAM" id="SSF75217">
    <property type="entry name" value="alpha/beta knot"/>
    <property type="match status" value="1"/>
</dbReference>
<dbReference type="KEGG" id="grc:GI584_13420"/>
<feature type="domain" description="Ribosomal RNA small subunit methyltransferase E methyltransferase" evidence="13">
    <location>
        <begin position="73"/>
        <end position="242"/>
    </location>
</feature>
<dbReference type="InterPro" id="IPR029028">
    <property type="entry name" value="Alpha/beta_knot_MTases"/>
</dbReference>
<evidence type="ECO:0000313" key="16">
    <source>
        <dbReference type="Proteomes" id="UP000339690"/>
    </source>
</evidence>
<dbReference type="PIRSF" id="PIRSF015601">
    <property type="entry name" value="MTase_slr0722"/>
    <property type="match status" value="1"/>
</dbReference>
<dbReference type="Proteomes" id="UP000339690">
    <property type="component" value="Chromosome"/>
</dbReference>
<dbReference type="PANTHER" id="PTHR30027:SF3">
    <property type="entry name" value="16S RRNA (URACIL(1498)-N(3))-METHYLTRANSFERASE"/>
    <property type="match status" value="1"/>
</dbReference>
<comment type="subcellular location">
    <subcellularLocation>
        <location evidence="1 12">Cytoplasm</location>
    </subcellularLocation>
</comment>
<evidence type="ECO:0000259" key="13">
    <source>
        <dbReference type="Pfam" id="PF04452"/>
    </source>
</evidence>
<evidence type="ECO:0000256" key="9">
    <source>
        <dbReference type="ARBA" id="ARBA00022691"/>
    </source>
</evidence>
<comment type="function">
    <text evidence="10 12">Specifically methylates the N3 position of the uracil ring of uridine 1498 (m3U1498) in 16S rRNA. Acts on the fully assembled 30S ribosomal subunit.</text>
</comment>
<keyword evidence="8 12" id="KW-0808">Transferase</keyword>
<dbReference type="InterPro" id="IPR006700">
    <property type="entry name" value="RsmE"/>
</dbReference>
<evidence type="ECO:0000256" key="11">
    <source>
        <dbReference type="ARBA" id="ARBA00047944"/>
    </source>
</evidence>
<evidence type="ECO:0000256" key="6">
    <source>
        <dbReference type="ARBA" id="ARBA00022552"/>
    </source>
</evidence>
<keyword evidence="6 12" id="KW-0698">rRNA processing</keyword>
<comment type="catalytic activity">
    <reaction evidence="11 12">
        <text>uridine(1498) in 16S rRNA + S-adenosyl-L-methionine = N(3)-methyluridine(1498) in 16S rRNA + S-adenosyl-L-homocysteine + H(+)</text>
        <dbReference type="Rhea" id="RHEA:42920"/>
        <dbReference type="Rhea" id="RHEA-COMP:10283"/>
        <dbReference type="Rhea" id="RHEA-COMP:10284"/>
        <dbReference type="ChEBI" id="CHEBI:15378"/>
        <dbReference type="ChEBI" id="CHEBI:57856"/>
        <dbReference type="ChEBI" id="CHEBI:59789"/>
        <dbReference type="ChEBI" id="CHEBI:65315"/>
        <dbReference type="ChEBI" id="CHEBI:74502"/>
        <dbReference type="EC" id="2.1.1.193"/>
    </reaction>
</comment>
<reference evidence="15 16" key="1">
    <citation type="submission" date="2019-11" db="EMBL/GenBank/DDBJ databases">
        <title>Gracilibacillus salitolerans sp. nov., a moderate halophile isolated from a saline soil in northwest China.</title>
        <authorList>
            <person name="Gan L."/>
        </authorList>
    </citation>
    <scope>NUCLEOTIDE SEQUENCE [LARGE SCALE GENOMIC DNA]</scope>
    <source>
        <strain evidence="15 16">SCU50</strain>
    </source>
</reference>
<evidence type="ECO:0000256" key="4">
    <source>
        <dbReference type="ARBA" id="ARBA00013673"/>
    </source>
</evidence>
<dbReference type="PANTHER" id="PTHR30027">
    <property type="entry name" value="RIBOSOMAL RNA SMALL SUBUNIT METHYLTRANSFERASE E"/>
    <property type="match status" value="1"/>
</dbReference>
<dbReference type="Gene3D" id="3.40.1280.10">
    <property type="match status" value="1"/>
</dbReference>
<dbReference type="SUPFAM" id="SSF88697">
    <property type="entry name" value="PUA domain-like"/>
    <property type="match status" value="1"/>
</dbReference>
<keyword evidence="9 12" id="KW-0949">S-adenosyl-L-methionine</keyword>
<dbReference type="Pfam" id="PF04452">
    <property type="entry name" value="Methyltrans_RNA"/>
    <property type="match status" value="1"/>
</dbReference>
<evidence type="ECO:0000256" key="5">
    <source>
        <dbReference type="ARBA" id="ARBA00022490"/>
    </source>
</evidence>
<evidence type="ECO:0000256" key="8">
    <source>
        <dbReference type="ARBA" id="ARBA00022679"/>
    </source>
</evidence>
<dbReference type="NCBIfam" id="TIGR00046">
    <property type="entry name" value="RsmE family RNA methyltransferase"/>
    <property type="match status" value="1"/>
</dbReference>
<dbReference type="AlphaFoldDB" id="A0A5Q2TLL3"/>
<evidence type="ECO:0000313" key="15">
    <source>
        <dbReference type="EMBL" id="QGH34977.1"/>
    </source>
</evidence>
<dbReference type="RefSeq" id="WP_153791525.1">
    <property type="nucleotide sequence ID" value="NZ_CP045915.1"/>
</dbReference>
<evidence type="ECO:0000256" key="10">
    <source>
        <dbReference type="ARBA" id="ARBA00025699"/>
    </source>
</evidence>
<gene>
    <name evidence="15" type="ORF">GI584_13420</name>
</gene>
<keyword evidence="16" id="KW-1185">Reference proteome</keyword>
<evidence type="ECO:0000256" key="1">
    <source>
        <dbReference type="ARBA" id="ARBA00004496"/>
    </source>
</evidence>
<dbReference type="NCBIfam" id="NF008692">
    <property type="entry name" value="PRK11713.1-5"/>
    <property type="match status" value="1"/>
</dbReference>
<dbReference type="Gene3D" id="2.40.240.20">
    <property type="entry name" value="Hypothetical PUA domain-like, domain 1"/>
    <property type="match status" value="1"/>
</dbReference>
<dbReference type="NCBIfam" id="NF008691">
    <property type="entry name" value="PRK11713.1-4"/>
    <property type="match status" value="1"/>
</dbReference>
<comment type="similarity">
    <text evidence="2 12">Belongs to the RNA methyltransferase RsmE family.</text>
</comment>
<dbReference type="InterPro" id="IPR046887">
    <property type="entry name" value="RsmE_PUA-like"/>
</dbReference>
<keyword evidence="5 12" id="KW-0963">Cytoplasm</keyword>
<dbReference type="InterPro" id="IPR015947">
    <property type="entry name" value="PUA-like_sf"/>
</dbReference>
<organism evidence="15 16">
    <name type="scientific">Gracilibacillus salitolerans</name>
    <dbReference type="NCBI Taxonomy" id="2663022"/>
    <lineage>
        <taxon>Bacteria</taxon>
        <taxon>Bacillati</taxon>
        <taxon>Bacillota</taxon>
        <taxon>Bacilli</taxon>
        <taxon>Bacillales</taxon>
        <taxon>Bacillaceae</taxon>
        <taxon>Gracilibacillus</taxon>
    </lineage>
</organism>
<evidence type="ECO:0000256" key="7">
    <source>
        <dbReference type="ARBA" id="ARBA00022603"/>
    </source>
</evidence>
<dbReference type="InterPro" id="IPR029026">
    <property type="entry name" value="tRNA_m1G_MTases_N"/>
</dbReference>
<dbReference type="GO" id="GO:0070042">
    <property type="term" value="F:rRNA (uridine-N3-)-methyltransferase activity"/>
    <property type="evidence" value="ECO:0007669"/>
    <property type="project" value="TreeGrafter"/>
</dbReference>
<proteinExistence type="inferred from homology"/>
<dbReference type="InterPro" id="IPR046886">
    <property type="entry name" value="RsmE_MTase_dom"/>
</dbReference>
<dbReference type="EC" id="2.1.1.193" evidence="3 12"/>